<proteinExistence type="predicted"/>
<reference evidence="2" key="1">
    <citation type="journal article" date="2022" name="Int. J. Mol. Sci.">
        <title>Draft Genome of Tanacetum Coccineum: Genomic Comparison of Closely Related Tanacetum-Family Plants.</title>
        <authorList>
            <person name="Yamashiro T."/>
            <person name="Shiraishi A."/>
            <person name="Nakayama K."/>
            <person name="Satake H."/>
        </authorList>
    </citation>
    <scope>NUCLEOTIDE SEQUENCE</scope>
</reference>
<name>A0ABQ5D7J8_9ASTR</name>
<accession>A0ABQ5D7J8</accession>
<evidence type="ECO:0000256" key="1">
    <source>
        <dbReference type="SAM" id="MobiDB-lite"/>
    </source>
</evidence>
<comment type="caution">
    <text evidence="2">The sequence shown here is derived from an EMBL/GenBank/DDBJ whole genome shotgun (WGS) entry which is preliminary data.</text>
</comment>
<evidence type="ECO:0000313" key="2">
    <source>
        <dbReference type="EMBL" id="GJT34825.1"/>
    </source>
</evidence>
<dbReference type="Proteomes" id="UP001151760">
    <property type="component" value="Unassembled WGS sequence"/>
</dbReference>
<organism evidence="2 3">
    <name type="scientific">Tanacetum coccineum</name>
    <dbReference type="NCBI Taxonomy" id="301880"/>
    <lineage>
        <taxon>Eukaryota</taxon>
        <taxon>Viridiplantae</taxon>
        <taxon>Streptophyta</taxon>
        <taxon>Embryophyta</taxon>
        <taxon>Tracheophyta</taxon>
        <taxon>Spermatophyta</taxon>
        <taxon>Magnoliopsida</taxon>
        <taxon>eudicotyledons</taxon>
        <taxon>Gunneridae</taxon>
        <taxon>Pentapetalae</taxon>
        <taxon>asterids</taxon>
        <taxon>campanulids</taxon>
        <taxon>Asterales</taxon>
        <taxon>Asteraceae</taxon>
        <taxon>Asteroideae</taxon>
        <taxon>Anthemideae</taxon>
        <taxon>Anthemidinae</taxon>
        <taxon>Tanacetum</taxon>
    </lineage>
</organism>
<protein>
    <submittedName>
        <fullName evidence="2">Uncharacterized protein</fullName>
    </submittedName>
</protein>
<sequence length="293" mass="34408">MWENIRPLSPSLAIWGRNSEAFKAIFTQTLRAISTSWNGTITRTKWWLAVMYIRWGKGKESTRRSGREYRGDRTQDEWNELVDWWSHPNRVSRSLQNAANRAITRINPFKGKIIRAREERIKVEKGHYEDLIETWRKGHSSKKTGEFKTEQNKQRYFDKKAKQEMIKAGIIPFKTDQEILDEVMTQILRQQEQEKELYRKQAEEAQARAYLASLKADAADQRANVAYQNTESIYGALAQRPHYTLLTNPHMNDSRSCDQLAQDLARKNNNECSSREEEEGEQQLGDDYSEEEE</sequence>
<dbReference type="EMBL" id="BQNB010014997">
    <property type="protein sequence ID" value="GJT34825.1"/>
    <property type="molecule type" value="Genomic_DNA"/>
</dbReference>
<gene>
    <name evidence="2" type="ORF">Tco_0925244</name>
</gene>
<feature type="region of interest" description="Disordered" evidence="1">
    <location>
        <begin position="267"/>
        <end position="293"/>
    </location>
</feature>
<evidence type="ECO:0000313" key="3">
    <source>
        <dbReference type="Proteomes" id="UP001151760"/>
    </source>
</evidence>
<reference evidence="2" key="2">
    <citation type="submission" date="2022-01" db="EMBL/GenBank/DDBJ databases">
        <authorList>
            <person name="Yamashiro T."/>
            <person name="Shiraishi A."/>
            <person name="Satake H."/>
            <person name="Nakayama K."/>
        </authorList>
    </citation>
    <scope>NUCLEOTIDE SEQUENCE</scope>
</reference>
<keyword evidence="3" id="KW-1185">Reference proteome</keyword>